<dbReference type="GeneID" id="112291067"/>
<dbReference type="AlphaFoldDB" id="A0A2K1JHZ2"/>
<dbReference type="PaxDb" id="3218-PP1S209_54V6.1"/>
<evidence type="ECO:0000256" key="1">
    <source>
        <dbReference type="SAM" id="SignalP"/>
    </source>
</evidence>
<organism evidence="2">
    <name type="scientific">Physcomitrium patens</name>
    <name type="common">Spreading-leaved earth moss</name>
    <name type="synonym">Physcomitrella patens</name>
    <dbReference type="NCBI Taxonomy" id="3218"/>
    <lineage>
        <taxon>Eukaryota</taxon>
        <taxon>Viridiplantae</taxon>
        <taxon>Streptophyta</taxon>
        <taxon>Embryophyta</taxon>
        <taxon>Bryophyta</taxon>
        <taxon>Bryophytina</taxon>
        <taxon>Bryopsida</taxon>
        <taxon>Funariidae</taxon>
        <taxon>Funariales</taxon>
        <taxon>Funariaceae</taxon>
        <taxon>Physcomitrium</taxon>
    </lineage>
</organism>
<reference evidence="2 4" key="2">
    <citation type="journal article" date="2018" name="Plant J.">
        <title>The Physcomitrella patens chromosome-scale assembly reveals moss genome structure and evolution.</title>
        <authorList>
            <person name="Lang D."/>
            <person name="Ullrich K.K."/>
            <person name="Murat F."/>
            <person name="Fuchs J."/>
            <person name="Jenkins J."/>
            <person name="Haas F.B."/>
            <person name="Piednoel M."/>
            <person name="Gundlach H."/>
            <person name="Van Bel M."/>
            <person name="Meyberg R."/>
            <person name="Vives C."/>
            <person name="Morata J."/>
            <person name="Symeonidi A."/>
            <person name="Hiss M."/>
            <person name="Muchero W."/>
            <person name="Kamisugi Y."/>
            <person name="Saleh O."/>
            <person name="Blanc G."/>
            <person name="Decker E.L."/>
            <person name="van Gessel N."/>
            <person name="Grimwood J."/>
            <person name="Hayes R.D."/>
            <person name="Graham S.W."/>
            <person name="Gunter L.E."/>
            <person name="McDaniel S.F."/>
            <person name="Hoernstein S.N.W."/>
            <person name="Larsson A."/>
            <person name="Li F.W."/>
            <person name="Perroud P.F."/>
            <person name="Phillips J."/>
            <person name="Ranjan P."/>
            <person name="Rokshar D.S."/>
            <person name="Rothfels C.J."/>
            <person name="Schneider L."/>
            <person name="Shu S."/>
            <person name="Stevenson D.W."/>
            <person name="Thummler F."/>
            <person name="Tillich M."/>
            <person name="Villarreal Aguilar J.C."/>
            <person name="Widiez T."/>
            <person name="Wong G.K."/>
            <person name="Wymore A."/>
            <person name="Zhang Y."/>
            <person name="Zimmer A.D."/>
            <person name="Quatrano R.S."/>
            <person name="Mayer K.F.X."/>
            <person name="Goodstein D."/>
            <person name="Casacuberta J.M."/>
            <person name="Vandepoele K."/>
            <person name="Reski R."/>
            <person name="Cuming A.C."/>
            <person name="Tuskan G.A."/>
            <person name="Maumus F."/>
            <person name="Salse J."/>
            <person name="Schmutz J."/>
            <person name="Rensing S.A."/>
        </authorList>
    </citation>
    <scope>NUCLEOTIDE SEQUENCE [LARGE SCALE GENOMIC DNA]</scope>
    <source>
        <strain evidence="3 4">cv. Gransden 2004</strain>
    </source>
</reference>
<keyword evidence="1" id="KW-0732">Signal</keyword>
<dbReference type="RefSeq" id="XP_024393797.1">
    <property type="nucleotide sequence ID" value="XM_024538029.2"/>
</dbReference>
<dbReference type="OrthoDB" id="3039906at2759"/>
<dbReference type="EnsemblPlants" id="Pp3c14_15610V3.2">
    <property type="protein sequence ID" value="Pp3c14_15610V3.2"/>
    <property type="gene ID" value="Pp3c14_15610"/>
</dbReference>
<reference evidence="3" key="3">
    <citation type="submission" date="2020-12" db="UniProtKB">
        <authorList>
            <consortium name="EnsemblPlants"/>
        </authorList>
    </citation>
    <scope>IDENTIFICATION</scope>
</reference>
<dbReference type="Gramene" id="Pp3c14_15610V3.1">
    <property type="protein sequence ID" value="Pp3c14_15610V3.1"/>
    <property type="gene ID" value="Pp3c14_15610"/>
</dbReference>
<dbReference type="OMA" id="DSTIGWM"/>
<dbReference type="EMBL" id="ABEU02000014">
    <property type="protein sequence ID" value="PNR41168.1"/>
    <property type="molecule type" value="Genomic_DNA"/>
</dbReference>
<feature type="signal peptide" evidence="1">
    <location>
        <begin position="1"/>
        <end position="31"/>
    </location>
</feature>
<gene>
    <name evidence="3" type="primary">LOC112291067</name>
    <name evidence="2" type="ORF">PHYPA_018571</name>
</gene>
<name>A0A2K1JHZ2_PHYPA</name>
<sequence>MGSQKLLQHRLMIVVAATIFVALLLAQTASAADYYTKGNVWIRDCDKNNDGITDNPPTSDNSKCPGVIVVPKGKKVSVYCKRQGQCVYGDCYWLWAKYDSTIGWMSDYWVDCGGNICPVNTC</sequence>
<accession>A0A2K1JHZ2</accession>
<evidence type="ECO:0000313" key="4">
    <source>
        <dbReference type="Proteomes" id="UP000006727"/>
    </source>
</evidence>
<dbReference type="EnsemblPlants" id="Pp3c14_15610V3.1">
    <property type="protein sequence ID" value="Pp3c14_15610V3.1"/>
    <property type="gene ID" value="Pp3c14_15610"/>
</dbReference>
<dbReference type="Proteomes" id="UP000006727">
    <property type="component" value="Chromosome 14"/>
</dbReference>
<evidence type="ECO:0008006" key="5">
    <source>
        <dbReference type="Google" id="ProtNLM"/>
    </source>
</evidence>
<evidence type="ECO:0000313" key="3">
    <source>
        <dbReference type="EnsemblPlants" id="Pp3c14_15610V3.1"/>
    </source>
</evidence>
<reference evidence="2 4" key="1">
    <citation type="journal article" date="2008" name="Science">
        <title>The Physcomitrella genome reveals evolutionary insights into the conquest of land by plants.</title>
        <authorList>
            <person name="Rensing S."/>
            <person name="Lang D."/>
            <person name="Zimmer A."/>
            <person name="Terry A."/>
            <person name="Salamov A."/>
            <person name="Shapiro H."/>
            <person name="Nishiyama T."/>
            <person name="Perroud P.-F."/>
            <person name="Lindquist E."/>
            <person name="Kamisugi Y."/>
            <person name="Tanahashi T."/>
            <person name="Sakakibara K."/>
            <person name="Fujita T."/>
            <person name="Oishi K."/>
            <person name="Shin-I T."/>
            <person name="Kuroki Y."/>
            <person name="Toyoda A."/>
            <person name="Suzuki Y."/>
            <person name="Hashimoto A."/>
            <person name="Yamaguchi K."/>
            <person name="Sugano A."/>
            <person name="Kohara Y."/>
            <person name="Fujiyama A."/>
            <person name="Anterola A."/>
            <person name="Aoki S."/>
            <person name="Ashton N."/>
            <person name="Barbazuk W.B."/>
            <person name="Barker E."/>
            <person name="Bennetzen J."/>
            <person name="Bezanilla M."/>
            <person name="Blankenship R."/>
            <person name="Cho S.H."/>
            <person name="Dutcher S."/>
            <person name="Estelle M."/>
            <person name="Fawcett J.A."/>
            <person name="Gundlach H."/>
            <person name="Hanada K."/>
            <person name="Heyl A."/>
            <person name="Hicks K.A."/>
            <person name="Hugh J."/>
            <person name="Lohr M."/>
            <person name="Mayer K."/>
            <person name="Melkozernov A."/>
            <person name="Murata T."/>
            <person name="Nelson D."/>
            <person name="Pils B."/>
            <person name="Prigge M."/>
            <person name="Reiss B."/>
            <person name="Renner T."/>
            <person name="Rombauts S."/>
            <person name="Rushton P."/>
            <person name="Sanderfoot A."/>
            <person name="Schween G."/>
            <person name="Shiu S.-H."/>
            <person name="Stueber K."/>
            <person name="Theodoulou F.L."/>
            <person name="Tu H."/>
            <person name="Van de Peer Y."/>
            <person name="Verrier P.J."/>
            <person name="Waters E."/>
            <person name="Wood A."/>
            <person name="Yang L."/>
            <person name="Cove D."/>
            <person name="Cuming A."/>
            <person name="Hasebe M."/>
            <person name="Lucas S."/>
            <person name="Mishler D.B."/>
            <person name="Reski R."/>
            <person name="Grigoriev I."/>
            <person name="Quatrano R.S."/>
            <person name="Boore J.L."/>
        </authorList>
    </citation>
    <scope>NUCLEOTIDE SEQUENCE [LARGE SCALE GENOMIC DNA]</scope>
    <source>
        <strain evidence="3 4">cv. Gransden 2004</strain>
    </source>
</reference>
<feature type="chain" id="PRO_5044576324" description="SH3 domain-containing protein" evidence="1">
    <location>
        <begin position="32"/>
        <end position="122"/>
    </location>
</feature>
<keyword evidence="4" id="KW-1185">Reference proteome</keyword>
<dbReference type="RefSeq" id="XP_073394590.1">
    <property type="nucleotide sequence ID" value="XM_073538489.1"/>
</dbReference>
<protein>
    <recommendedName>
        <fullName evidence="5">SH3 domain-containing protein</fullName>
    </recommendedName>
</protein>
<evidence type="ECO:0000313" key="2">
    <source>
        <dbReference type="EMBL" id="PNR41168.1"/>
    </source>
</evidence>
<dbReference type="Gramene" id="Pp3c14_15610V3.2">
    <property type="protein sequence ID" value="Pp3c14_15610V3.2"/>
    <property type="gene ID" value="Pp3c14_15610"/>
</dbReference>
<proteinExistence type="predicted"/>